<feature type="compositionally biased region" description="Basic and acidic residues" evidence="1">
    <location>
        <begin position="179"/>
        <end position="189"/>
    </location>
</feature>
<evidence type="ECO:0008006" key="4">
    <source>
        <dbReference type="Google" id="ProtNLM"/>
    </source>
</evidence>
<dbReference type="AlphaFoldDB" id="G5J9G9"/>
<comment type="caution">
    <text evidence="2">The sequence shown here is derived from an EMBL/GenBank/DDBJ whole genome shotgun (WGS) entry which is preliminary data.</text>
</comment>
<protein>
    <recommendedName>
        <fullName evidence="4">Sll1939 protein</fullName>
    </recommendedName>
</protein>
<evidence type="ECO:0000256" key="1">
    <source>
        <dbReference type="SAM" id="MobiDB-lite"/>
    </source>
</evidence>
<evidence type="ECO:0000313" key="2">
    <source>
        <dbReference type="EMBL" id="EHJ11159.1"/>
    </source>
</evidence>
<name>G5J9G9_CROWT</name>
<dbReference type="RefSeq" id="WP_007312034.1">
    <property type="nucleotide sequence ID" value="NZ_AESD01000622.1"/>
</dbReference>
<dbReference type="GeneID" id="88767558"/>
<proteinExistence type="predicted"/>
<sequence>MDQCNDRNLNQIKALLTRYGFETKQIAISELVENWAAYYSVYWIRLAILEALYQGRYKAISVEHILDLWKRLGQPTYHFTHEFERFITGNLLIKDFSDHNHFQEEAVEEKPLPLEQCPPTPSKTIITLTPIKELVKKIVIPISVASDKLTCQNNHKPSSNNGNSHPVEVDNSTIDEPELEYRTSLKPEKTPSSINQFVPLSDSSDFYRKLRAVAHQQFQENQEN</sequence>
<dbReference type="EMBL" id="AESD01000622">
    <property type="protein sequence ID" value="EHJ11159.1"/>
    <property type="molecule type" value="Genomic_DNA"/>
</dbReference>
<gene>
    <name evidence="2" type="ORF">CWATWH0003_4085</name>
</gene>
<evidence type="ECO:0000313" key="3">
    <source>
        <dbReference type="Proteomes" id="UP000003477"/>
    </source>
</evidence>
<dbReference type="PATRIC" id="fig|423471.3.peg.3832"/>
<reference evidence="2 3" key="1">
    <citation type="journal article" date="2011" name="Front. Microbiol.">
        <title>Two Strains of Crocosphaera watsonii with Highly Conserved Genomes are Distinguished by Strain-Specific Features.</title>
        <authorList>
            <person name="Bench S.R."/>
            <person name="Ilikchyan I.N."/>
            <person name="Tripp H.J."/>
            <person name="Zehr J.P."/>
        </authorList>
    </citation>
    <scope>NUCLEOTIDE SEQUENCE [LARGE SCALE GENOMIC DNA]</scope>
    <source>
        <strain evidence="2 3">WH 0003</strain>
    </source>
</reference>
<organism evidence="2 3">
    <name type="scientific">Crocosphaera watsonii WH 0003</name>
    <dbReference type="NCBI Taxonomy" id="423471"/>
    <lineage>
        <taxon>Bacteria</taxon>
        <taxon>Bacillati</taxon>
        <taxon>Cyanobacteriota</taxon>
        <taxon>Cyanophyceae</taxon>
        <taxon>Oscillatoriophycideae</taxon>
        <taxon>Chroococcales</taxon>
        <taxon>Aphanothecaceae</taxon>
        <taxon>Crocosphaera</taxon>
    </lineage>
</organism>
<feature type="compositionally biased region" description="Polar residues" evidence="1">
    <location>
        <begin position="150"/>
        <end position="172"/>
    </location>
</feature>
<accession>G5J9G9</accession>
<dbReference type="Proteomes" id="UP000003477">
    <property type="component" value="Unassembled WGS sequence"/>
</dbReference>
<feature type="region of interest" description="Disordered" evidence="1">
    <location>
        <begin position="150"/>
        <end position="198"/>
    </location>
</feature>